<feature type="signal peptide" evidence="2">
    <location>
        <begin position="1"/>
        <end position="19"/>
    </location>
</feature>
<dbReference type="GO" id="GO:0004622">
    <property type="term" value="F:phosphatidylcholine lysophospholipase activity"/>
    <property type="evidence" value="ECO:0007669"/>
    <property type="project" value="TreeGrafter"/>
</dbReference>
<dbReference type="Proteomes" id="UP000554235">
    <property type="component" value="Unassembled WGS sequence"/>
</dbReference>
<dbReference type="SUPFAM" id="SSF69318">
    <property type="entry name" value="Integrin alpha N-terminal domain"/>
    <property type="match status" value="2"/>
</dbReference>
<feature type="chain" id="PRO_5034286036" evidence="2">
    <location>
        <begin position="20"/>
        <end position="940"/>
    </location>
</feature>
<evidence type="ECO:0000256" key="1">
    <source>
        <dbReference type="ARBA" id="ARBA00022729"/>
    </source>
</evidence>
<keyword evidence="5" id="KW-1185">Reference proteome</keyword>
<dbReference type="SUPFAM" id="SSF52266">
    <property type="entry name" value="SGNH hydrolase"/>
    <property type="match status" value="1"/>
</dbReference>
<comment type="caution">
    <text evidence="4">The sequence shown here is derived from an EMBL/GenBank/DDBJ whole genome shotgun (WGS) entry which is preliminary data.</text>
</comment>
<feature type="domain" description="SGNH hydrolase-type esterase" evidence="3">
    <location>
        <begin position="115"/>
        <end position="256"/>
    </location>
</feature>
<gene>
    <name evidence="4" type="ORF">FALBO_1726</name>
</gene>
<reference evidence="4 5" key="1">
    <citation type="submission" date="2020-01" db="EMBL/GenBank/DDBJ databases">
        <title>Identification and distribution of gene clusters putatively required for synthesis of sphingolipid metabolism inhibitors in phylogenetically diverse species of the filamentous fungus Fusarium.</title>
        <authorList>
            <person name="Kim H.-S."/>
            <person name="Busman M."/>
            <person name="Brown D.W."/>
            <person name="Divon H."/>
            <person name="Uhlig S."/>
            <person name="Proctor R.H."/>
        </authorList>
    </citation>
    <scope>NUCLEOTIDE SEQUENCE [LARGE SCALE GENOMIC DNA]</scope>
    <source>
        <strain evidence="4 5">NRRL 20459</strain>
    </source>
</reference>
<organism evidence="4 5">
    <name type="scientific">Fusarium albosuccineum</name>
    <dbReference type="NCBI Taxonomy" id="1237068"/>
    <lineage>
        <taxon>Eukaryota</taxon>
        <taxon>Fungi</taxon>
        <taxon>Dikarya</taxon>
        <taxon>Ascomycota</taxon>
        <taxon>Pezizomycotina</taxon>
        <taxon>Sordariomycetes</taxon>
        <taxon>Hypocreomycetidae</taxon>
        <taxon>Hypocreales</taxon>
        <taxon>Nectriaceae</taxon>
        <taxon>Fusarium</taxon>
        <taxon>Fusarium decemcellulare species complex</taxon>
    </lineage>
</organism>
<dbReference type="OrthoDB" id="3915838at2759"/>
<dbReference type="InterPro" id="IPR036514">
    <property type="entry name" value="SGNH_hydro_sf"/>
</dbReference>
<dbReference type="InterPro" id="IPR013830">
    <property type="entry name" value="SGNH_hydro"/>
</dbReference>
<evidence type="ECO:0000313" key="5">
    <source>
        <dbReference type="Proteomes" id="UP000554235"/>
    </source>
</evidence>
<evidence type="ECO:0000259" key="3">
    <source>
        <dbReference type="Pfam" id="PF13472"/>
    </source>
</evidence>
<name>A0A8H4PG22_9HYPO</name>
<dbReference type="InterPro" id="IPR013517">
    <property type="entry name" value="FG-GAP"/>
</dbReference>
<dbReference type="AlphaFoldDB" id="A0A8H4PG22"/>
<keyword evidence="1 2" id="KW-0732">Signal</keyword>
<proteinExistence type="predicted"/>
<protein>
    <submittedName>
        <fullName evidence="4">Killer toxin subunits alpha beta</fullName>
    </submittedName>
</protein>
<dbReference type="PANTHER" id="PTHR30383">
    <property type="entry name" value="THIOESTERASE 1/PROTEASE 1/LYSOPHOSPHOLIPASE L1"/>
    <property type="match status" value="1"/>
</dbReference>
<dbReference type="Pfam" id="PF13472">
    <property type="entry name" value="Lipase_GDSL_2"/>
    <property type="match status" value="1"/>
</dbReference>
<accession>A0A8H4PG22</accession>
<evidence type="ECO:0000313" key="4">
    <source>
        <dbReference type="EMBL" id="KAF4471360.1"/>
    </source>
</evidence>
<dbReference type="PANTHER" id="PTHR30383:SF31">
    <property type="entry name" value="SGNH HYDROLASE-TYPE ESTERASE DOMAIN-CONTAINING PROTEIN-RELATED"/>
    <property type="match status" value="1"/>
</dbReference>
<dbReference type="EMBL" id="JAADYS010000218">
    <property type="protein sequence ID" value="KAF4471360.1"/>
    <property type="molecule type" value="Genomic_DNA"/>
</dbReference>
<dbReference type="Gene3D" id="3.40.50.1110">
    <property type="entry name" value="SGNH hydrolase"/>
    <property type="match status" value="1"/>
</dbReference>
<evidence type="ECO:0000256" key="2">
    <source>
        <dbReference type="SAM" id="SignalP"/>
    </source>
</evidence>
<sequence>MKLSHLPLSALAWSSTVGAAYLQNRAVDDVLVSIEQDEAYNSSNPLAEYGIDLKLERRQNKVSLRVLPLGASTVWGIVSPPHDGRRDGFRKPFRDALRTAGWEVNMVGTQNGGMNLDSDNEGHPGYKVAQISVKLENSLPFKPNLVMINAGTNDGRENAPDSDHVKGVGKSMRDMLMKIYNEPGLDRTCVLLSTLLWSGTNDDSRKEINRQYRNLVDDLKKEGKCIYLADQDPDEQSTWIPQSNIADGIHPDTEGFKQMAAVFYKAFQLAASDNVLVPPVNVPNIGANGCDKKPGQGNYVGQITQRGGAGENNGIYRHKSEQMPVKTTIKSGHDRNQYRFAKLFGRESDELVGWFEQGNGDHTFGVWKSNGDGSFTKISDMNPDLFCKPAGINFIDMNGDGYDDLVCIGPEGNAHLSINQGDGNKGGNKPPTFKVHGLIKDNEGFGQDRVRLADIDGDGRGDYCILDDGGNVQCWRNGGTGKAPEYWQSLGTRFTAKGMGDMRGVRFADINGDGRDDWLWVSDVGQTTTWTNGRSCVKGKETDGGLNVYWRQGFYDGKTSGPTHPGMGQFASSGLRNRVFFARIYDKPETRARGMMNALDYVFLHHKEESDGQHSFTIRTWKNVGQGGTELNADGNRYCNMWGHGDGKDDFVWIAPDGTMRAWKNWSRKVLLGGNRFWHDEERNIWVPGDYGKRIHDRRNIHLADWDGDGTCDIILVDPSQEYKVIDVWLNERPYKEGWNWNHQVNPASSQNVRCKNQKNGLGIHDIAVRFADLTNNGRADFVCMAPDGTTTAWIHNDDNSWSDAGQVKFAEGADRANLRWHDVNGDGRADMLWVDKFNGNAKVYYNRGRDSGGNNGGSSFKWDRASEAFEGSVQGTCQYFPDLDGNGRADLHSVLGTHTNTADTWLSKNCGLNDRSGDSFGLNAVVDPQLPTPPDDCCR</sequence>
<dbReference type="InterPro" id="IPR028994">
    <property type="entry name" value="Integrin_alpha_N"/>
</dbReference>
<dbReference type="InterPro" id="IPR051532">
    <property type="entry name" value="Ester_Hydrolysis_Enzymes"/>
</dbReference>
<dbReference type="Gene3D" id="2.130.10.130">
    <property type="entry name" value="Integrin alpha, N-terminal"/>
    <property type="match status" value="1"/>
</dbReference>
<dbReference type="Pfam" id="PF13517">
    <property type="entry name" value="FG-GAP_3"/>
    <property type="match status" value="3"/>
</dbReference>